<reference evidence="1" key="1">
    <citation type="submission" date="2020-04" db="EMBL/GenBank/DDBJ databases">
        <authorList>
            <person name="Chiriac C."/>
            <person name="Salcher M."/>
            <person name="Ghai R."/>
            <person name="Kavagutti S V."/>
        </authorList>
    </citation>
    <scope>NUCLEOTIDE SEQUENCE</scope>
</reference>
<accession>A0A6J5NRK6</accession>
<protein>
    <submittedName>
        <fullName evidence="1">Uncharacterized protein</fullName>
    </submittedName>
</protein>
<sequence length="166" mass="18491">MALDDISRFGEPGFSPLVDAGNEILLPEIQRRLANWGLVNSDLRNSVKIEVKGNTLSIVMAPYGKYVNYGVGGNTYGSSLPDQDGRVHRYGSKMPPPSVFGVYTSDKSRQFAIAKKIQKFGIKARPFIPDTEDRIWSTLNDRIAELLTDGLEDLLPAKIEIRYDTN</sequence>
<dbReference type="EMBL" id="LR796735">
    <property type="protein sequence ID" value="CAB4161999.1"/>
    <property type="molecule type" value="Genomic_DNA"/>
</dbReference>
<gene>
    <name evidence="1" type="ORF">UFOVP782_7</name>
</gene>
<name>A0A6J5NRK6_9CAUD</name>
<organism evidence="1">
    <name type="scientific">uncultured Caudovirales phage</name>
    <dbReference type="NCBI Taxonomy" id="2100421"/>
    <lineage>
        <taxon>Viruses</taxon>
        <taxon>Duplodnaviria</taxon>
        <taxon>Heunggongvirae</taxon>
        <taxon>Uroviricota</taxon>
        <taxon>Caudoviricetes</taxon>
        <taxon>Peduoviridae</taxon>
        <taxon>Maltschvirus</taxon>
        <taxon>Maltschvirus maltsch</taxon>
    </lineage>
</organism>
<proteinExistence type="predicted"/>
<evidence type="ECO:0000313" key="1">
    <source>
        <dbReference type="EMBL" id="CAB4161999.1"/>
    </source>
</evidence>